<name>A0A9D4ITU0_DREPO</name>
<evidence type="ECO:0000313" key="1">
    <source>
        <dbReference type="EMBL" id="KAH3784597.1"/>
    </source>
</evidence>
<comment type="caution">
    <text evidence="1">The sequence shown here is derived from an EMBL/GenBank/DDBJ whole genome shotgun (WGS) entry which is preliminary data.</text>
</comment>
<dbReference type="Proteomes" id="UP000828390">
    <property type="component" value="Unassembled WGS sequence"/>
</dbReference>
<gene>
    <name evidence="1" type="ORF">DPMN_162557</name>
</gene>
<dbReference type="AlphaFoldDB" id="A0A9D4ITU0"/>
<accession>A0A9D4ITU0</accession>
<sequence length="61" mass="6434">MPGLCPGRFVWEKRVGHDELVALSELKKSQLSGGGPSCAKSTYCPCLVLAGVCSNPGFQSH</sequence>
<proteinExistence type="predicted"/>
<dbReference type="EMBL" id="JAIWYP010000008">
    <property type="protein sequence ID" value="KAH3784597.1"/>
    <property type="molecule type" value="Genomic_DNA"/>
</dbReference>
<organism evidence="1 2">
    <name type="scientific">Dreissena polymorpha</name>
    <name type="common">Zebra mussel</name>
    <name type="synonym">Mytilus polymorpha</name>
    <dbReference type="NCBI Taxonomy" id="45954"/>
    <lineage>
        <taxon>Eukaryota</taxon>
        <taxon>Metazoa</taxon>
        <taxon>Spiralia</taxon>
        <taxon>Lophotrochozoa</taxon>
        <taxon>Mollusca</taxon>
        <taxon>Bivalvia</taxon>
        <taxon>Autobranchia</taxon>
        <taxon>Heteroconchia</taxon>
        <taxon>Euheterodonta</taxon>
        <taxon>Imparidentia</taxon>
        <taxon>Neoheterodontei</taxon>
        <taxon>Myida</taxon>
        <taxon>Dreissenoidea</taxon>
        <taxon>Dreissenidae</taxon>
        <taxon>Dreissena</taxon>
    </lineage>
</organism>
<protein>
    <submittedName>
        <fullName evidence="1">Uncharacterized protein</fullName>
    </submittedName>
</protein>
<evidence type="ECO:0000313" key="2">
    <source>
        <dbReference type="Proteomes" id="UP000828390"/>
    </source>
</evidence>
<reference evidence="1" key="2">
    <citation type="submission" date="2020-11" db="EMBL/GenBank/DDBJ databases">
        <authorList>
            <person name="McCartney M.A."/>
            <person name="Auch B."/>
            <person name="Kono T."/>
            <person name="Mallez S."/>
            <person name="Becker A."/>
            <person name="Gohl D.M."/>
            <person name="Silverstein K.A.T."/>
            <person name="Koren S."/>
            <person name="Bechman K.B."/>
            <person name="Herman A."/>
            <person name="Abrahante J.E."/>
            <person name="Garbe J."/>
        </authorList>
    </citation>
    <scope>NUCLEOTIDE SEQUENCE</scope>
    <source>
        <strain evidence="1">Duluth1</strain>
        <tissue evidence="1">Whole animal</tissue>
    </source>
</reference>
<reference evidence="1" key="1">
    <citation type="journal article" date="2019" name="bioRxiv">
        <title>The Genome of the Zebra Mussel, Dreissena polymorpha: A Resource for Invasive Species Research.</title>
        <authorList>
            <person name="McCartney M.A."/>
            <person name="Auch B."/>
            <person name="Kono T."/>
            <person name="Mallez S."/>
            <person name="Zhang Y."/>
            <person name="Obille A."/>
            <person name="Becker A."/>
            <person name="Abrahante J.E."/>
            <person name="Garbe J."/>
            <person name="Badalamenti J.P."/>
            <person name="Herman A."/>
            <person name="Mangelson H."/>
            <person name="Liachko I."/>
            <person name="Sullivan S."/>
            <person name="Sone E.D."/>
            <person name="Koren S."/>
            <person name="Silverstein K.A.T."/>
            <person name="Beckman K.B."/>
            <person name="Gohl D.M."/>
        </authorList>
    </citation>
    <scope>NUCLEOTIDE SEQUENCE</scope>
    <source>
        <strain evidence="1">Duluth1</strain>
        <tissue evidence="1">Whole animal</tissue>
    </source>
</reference>
<keyword evidence="2" id="KW-1185">Reference proteome</keyword>